<dbReference type="GO" id="GO:0009986">
    <property type="term" value="C:cell surface"/>
    <property type="evidence" value="ECO:0007669"/>
    <property type="project" value="TreeGrafter"/>
</dbReference>
<evidence type="ECO:0000256" key="14">
    <source>
        <dbReference type="ARBA" id="ARBA00038929"/>
    </source>
</evidence>
<dbReference type="GO" id="GO:0071555">
    <property type="term" value="P:cell wall organization"/>
    <property type="evidence" value="ECO:0007669"/>
    <property type="project" value="UniProtKB-KW"/>
</dbReference>
<feature type="chain" id="PRO_5001640926" description="glucan 1,3-beta-glucosidase" evidence="17">
    <location>
        <begin position="19"/>
        <end position="435"/>
    </location>
</feature>
<gene>
    <name evidence="19" type="ORF">BOTBODRAFT_148854</name>
</gene>
<dbReference type="GO" id="GO:0005576">
    <property type="term" value="C:extracellular region"/>
    <property type="evidence" value="ECO:0007669"/>
    <property type="project" value="TreeGrafter"/>
</dbReference>
<dbReference type="GO" id="GO:0004338">
    <property type="term" value="F:glucan exo-1,3-beta-glucosidase activity"/>
    <property type="evidence" value="ECO:0007669"/>
    <property type="project" value="UniProtKB-EC"/>
</dbReference>
<keyword evidence="20" id="KW-1185">Reference proteome</keyword>
<evidence type="ECO:0000256" key="17">
    <source>
        <dbReference type="SAM" id="SignalP"/>
    </source>
</evidence>
<dbReference type="Pfam" id="PF00150">
    <property type="entry name" value="Cellulase"/>
    <property type="match status" value="1"/>
</dbReference>
<dbReference type="GO" id="GO:0009251">
    <property type="term" value="P:glucan catabolic process"/>
    <property type="evidence" value="ECO:0007669"/>
    <property type="project" value="TreeGrafter"/>
</dbReference>
<evidence type="ECO:0000256" key="16">
    <source>
        <dbReference type="RuleBase" id="RU361153"/>
    </source>
</evidence>
<evidence type="ECO:0000256" key="3">
    <source>
        <dbReference type="ARBA" id="ARBA00022475"/>
    </source>
</evidence>
<evidence type="ECO:0000256" key="10">
    <source>
        <dbReference type="ARBA" id="ARBA00023295"/>
    </source>
</evidence>
<evidence type="ECO:0000256" key="12">
    <source>
        <dbReference type="ARBA" id="ARBA00036824"/>
    </source>
</evidence>
<dbReference type="EMBL" id="KL198094">
    <property type="protein sequence ID" value="KDQ08210.1"/>
    <property type="molecule type" value="Genomic_DNA"/>
</dbReference>
<keyword evidence="6" id="KW-0735">Signal-anchor</keyword>
<comment type="subcellular location">
    <subcellularLocation>
        <location evidence="1">Cell membrane</location>
        <topology evidence="1">Single-pass type II membrane protein</topology>
    </subcellularLocation>
</comment>
<dbReference type="SUPFAM" id="SSF51445">
    <property type="entry name" value="(Trans)glycosidases"/>
    <property type="match status" value="1"/>
</dbReference>
<keyword evidence="17" id="KW-0732">Signal</keyword>
<comment type="similarity">
    <text evidence="2 16">Belongs to the glycosyl hydrolase 5 (cellulase A) family.</text>
</comment>
<organism evidence="19 20">
    <name type="scientific">Botryobasidium botryosum (strain FD-172 SS1)</name>
    <dbReference type="NCBI Taxonomy" id="930990"/>
    <lineage>
        <taxon>Eukaryota</taxon>
        <taxon>Fungi</taxon>
        <taxon>Dikarya</taxon>
        <taxon>Basidiomycota</taxon>
        <taxon>Agaricomycotina</taxon>
        <taxon>Agaricomycetes</taxon>
        <taxon>Cantharellales</taxon>
        <taxon>Botryobasidiaceae</taxon>
        <taxon>Botryobasidium</taxon>
    </lineage>
</organism>
<comment type="function">
    <text evidence="13">Glucosidase involved in the degradation of cellulosic biomass. Active on lichenan.</text>
</comment>
<keyword evidence="10 16" id="KW-0326">Glycosidase</keyword>
<evidence type="ECO:0000256" key="13">
    <source>
        <dbReference type="ARBA" id="ARBA00037126"/>
    </source>
</evidence>
<evidence type="ECO:0000313" key="19">
    <source>
        <dbReference type="EMBL" id="KDQ08210.1"/>
    </source>
</evidence>
<accession>A0A067M0K7</accession>
<evidence type="ECO:0000313" key="20">
    <source>
        <dbReference type="Proteomes" id="UP000027195"/>
    </source>
</evidence>
<evidence type="ECO:0000256" key="11">
    <source>
        <dbReference type="ARBA" id="ARBA00023316"/>
    </source>
</evidence>
<evidence type="ECO:0000259" key="18">
    <source>
        <dbReference type="Pfam" id="PF00150"/>
    </source>
</evidence>
<proteinExistence type="inferred from homology"/>
<evidence type="ECO:0000256" key="5">
    <source>
        <dbReference type="ARBA" id="ARBA00022801"/>
    </source>
</evidence>
<dbReference type="InterPro" id="IPR001547">
    <property type="entry name" value="Glyco_hydro_5"/>
</dbReference>
<dbReference type="GO" id="GO:0005886">
    <property type="term" value="C:plasma membrane"/>
    <property type="evidence" value="ECO:0007669"/>
    <property type="project" value="UniProtKB-SubCell"/>
</dbReference>
<dbReference type="EC" id="3.2.1.58" evidence="14"/>
<keyword evidence="3" id="KW-1003">Cell membrane</keyword>
<evidence type="ECO:0000256" key="7">
    <source>
        <dbReference type="ARBA" id="ARBA00022989"/>
    </source>
</evidence>
<evidence type="ECO:0000256" key="8">
    <source>
        <dbReference type="ARBA" id="ARBA00023136"/>
    </source>
</evidence>
<comment type="catalytic activity">
    <reaction evidence="12">
        <text>Successive hydrolysis of beta-D-glucose units from the non-reducing ends of (1-&gt;3)-beta-D-glucans, releasing alpha-glucose.</text>
        <dbReference type="EC" id="3.2.1.58"/>
    </reaction>
</comment>
<dbReference type="AlphaFoldDB" id="A0A067M0K7"/>
<evidence type="ECO:0000256" key="9">
    <source>
        <dbReference type="ARBA" id="ARBA00023180"/>
    </source>
</evidence>
<keyword evidence="5 16" id="KW-0378">Hydrolase</keyword>
<evidence type="ECO:0000256" key="15">
    <source>
        <dbReference type="ARBA" id="ARBA00041260"/>
    </source>
</evidence>
<evidence type="ECO:0000256" key="1">
    <source>
        <dbReference type="ARBA" id="ARBA00004401"/>
    </source>
</evidence>
<dbReference type="STRING" id="930990.A0A067M0K7"/>
<dbReference type="OrthoDB" id="1887033at2759"/>
<evidence type="ECO:0000256" key="4">
    <source>
        <dbReference type="ARBA" id="ARBA00022692"/>
    </source>
</evidence>
<keyword evidence="4" id="KW-0812">Transmembrane</keyword>
<dbReference type="Gene3D" id="3.20.20.80">
    <property type="entry name" value="Glycosidases"/>
    <property type="match status" value="1"/>
</dbReference>
<dbReference type="PANTHER" id="PTHR31297">
    <property type="entry name" value="GLUCAN ENDO-1,6-BETA-GLUCOSIDASE B"/>
    <property type="match status" value="1"/>
</dbReference>
<feature type="signal peptide" evidence="17">
    <location>
        <begin position="1"/>
        <end position="18"/>
    </location>
</feature>
<protein>
    <recommendedName>
        <fullName evidence="14">glucan 1,3-beta-glucosidase</fullName>
        <ecNumber evidence="14">3.2.1.58</ecNumber>
    </recommendedName>
    <alternativeName>
        <fullName evidence="15">Exo-1,3-beta-glucanase D</fullName>
    </alternativeName>
</protein>
<dbReference type="InterPro" id="IPR050386">
    <property type="entry name" value="Glycosyl_hydrolase_5"/>
</dbReference>
<evidence type="ECO:0000256" key="6">
    <source>
        <dbReference type="ARBA" id="ARBA00022968"/>
    </source>
</evidence>
<dbReference type="PANTHER" id="PTHR31297:SF34">
    <property type="entry name" value="GLUCAN 1,3-BETA-GLUCOSIDASE 2"/>
    <property type="match status" value="1"/>
</dbReference>
<keyword evidence="9" id="KW-0325">Glycoprotein</keyword>
<keyword evidence="8" id="KW-0472">Membrane</keyword>
<reference evidence="20" key="1">
    <citation type="journal article" date="2014" name="Proc. Natl. Acad. Sci. U.S.A.">
        <title>Extensive sampling of basidiomycete genomes demonstrates inadequacy of the white-rot/brown-rot paradigm for wood decay fungi.</title>
        <authorList>
            <person name="Riley R."/>
            <person name="Salamov A.A."/>
            <person name="Brown D.W."/>
            <person name="Nagy L.G."/>
            <person name="Floudas D."/>
            <person name="Held B.W."/>
            <person name="Levasseur A."/>
            <person name="Lombard V."/>
            <person name="Morin E."/>
            <person name="Otillar R."/>
            <person name="Lindquist E.A."/>
            <person name="Sun H."/>
            <person name="LaButti K.M."/>
            <person name="Schmutz J."/>
            <person name="Jabbour D."/>
            <person name="Luo H."/>
            <person name="Baker S.E."/>
            <person name="Pisabarro A.G."/>
            <person name="Walton J.D."/>
            <person name="Blanchette R.A."/>
            <person name="Henrissat B."/>
            <person name="Martin F."/>
            <person name="Cullen D."/>
            <person name="Hibbett D.S."/>
            <person name="Grigoriev I.V."/>
        </authorList>
    </citation>
    <scope>NUCLEOTIDE SEQUENCE [LARGE SCALE GENOMIC DNA]</scope>
    <source>
        <strain evidence="20">FD-172 SS1</strain>
    </source>
</reference>
<keyword evidence="11" id="KW-0961">Cell wall biogenesis/degradation</keyword>
<evidence type="ECO:0000256" key="2">
    <source>
        <dbReference type="ARBA" id="ARBA00005641"/>
    </source>
</evidence>
<name>A0A067M0K7_BOTB1</name>
<feature type="domain" description="Glycoside hydrolase family 5" evidence="18">
    <location>
        <begin position="64"/>
        <end position="361"/>
    </location>
</feature>
<dbReference type="InParanoid" id="A0A067M0K7"/>
<dbReference type="Proteomes" id="UP000027195">
    <property type="component" value="Unassembled WGS sequence"/>
</dbReference>
<keyword evidence="7" id="KW-1133">Transmembrane helix</keyword>
<dbReference type="HOGENOM" id="CLU_004624_7_1_1"/>
<dbReference type="InterPro" id="IPR017853">
    <property type="entry name" value="GH"/>
</dbReference>
<sequence>MLKALGLASLALAASVVAQLPPGVSKIRGVNLGSWLLVEPYMMQDYWDNHMSAWGACSEWDYVKAKGQAASNTAFREHWDTFITQKDVALMKQYGLNTVRIPIGFWIVESTKIAGLDYYPEGGMTYLTRGLGWLRDAGIAVLLDIHAVPGASTPNNAFAGKCTGTPAFWANKDRNFDRAADAIRNLTTMAHTNPSWSSVYAIQMLNEPPMEVSQTPGYGDYLKKATAAVRDTEKSLGVSKQLTLSYMDYNWQYGSGTHANPADAAAGKGPALYDNHLYYSFGGLINNNAAVDYIANVCNTGPERVRADGSVSNTPLVFGEWWLAERPGCANCDWQFHRDFADAQKIAYERGAGWIFWAWSFRGTDQYRSYKDAVAAGFFSADATVKFNPNVCKPYLAPANQRRAALDAPAPRQSARPASAGWRAPESVANITVAL</sequence>